<keyword evidence="3" id="KW-1185">Reference proteome</keyword>
<feature type="region of interest" description="Disordered" evidence="1">
    <location>
        <begin position="14"/>
        <end position="56"/>
    </location>
</feature>
<feature type="region of interest" description="Disordered" evidence="1">
    <location>
        <begin position="75"/>
        <end position="135"/>
    </location>
</feature>
<accession>A0A317SGZ5</accession>
<evidence type="ECO:0000313" key="2">
    <source>
        <dbReference type="EMBL" id="PWW73508.1"/>
    </source>
</evidence>
<protein>
    <submittedName>
        <fullName evidence="2">Uncharacterized protein</fullName>
    </submittedName>
</protein>
<feature type="compositionally biased region" description="Polar residues" evidence="1">
    <location>
        <begin position="75"/>
        <end position="85"/>
    </location>
</feature>
<dbReference type="Proteomes" id="UP000246991">
    <property type="component" value="Unassembled WGS sequence"/>
</dbReference>
<reference evidence="2 3" key="1">
    <citation type="submission" date="2018-03" db="EMBL/GenBank/DDBJ databases">
        <title>Genomes of Pezizomycetes fungi and the evolution of truffles.</title>
        <authorList>
            <person name="Murat C."/>
            <person name="Payen T."/>
            <person name="Noel B."/>
            <person name="Kuo A."/>
            <person name="Martin F.M."/>
        </authorList>
    </citation>
    <scope>NUCLEOTIDE SEQUENCE [LARGE SCALE GENOMIC DNA]</scope>
    <source>
        <strain evidence="2">091103-1</strain>
    </source>
</reference>
<proteinExistence type="predicted"/>
<dbReference type="AlphaFoldDB" id="A0A317SGZ5"/>
<sequence>MNLASTITRIPWLTRQTDGFRNEGPGGPDLPESNPGPAAIAKVHPSEGEPRALPPDLLSCSSLYGFQDLADVEMRTTQGPSNTRSLGPAQLNDWTVRDATGRSSTPRRALRADVRIQGLAEAKDGKDPGNPLEAG</sequence>
<name>A0A317SGZ5_9PEZI</name>
<dbReference type="EMBL" id="PYWC01000079">
    <property type="protein sequence ID" value="PWW73508.1"/>
    <property type="molecule type" value="Genomic_DNA"/>
</dbReference>
<evidence type="ECO:0000313" key="3">
    <source>
        <dbReference type="Proteomes" id="UP000246991"/>
    </source>
</evidence>
<comment type="caution">
    <text evidence="2">The sequence shown here is derived from an EMBL/GenBank/DDBJ whole genome shotgun (WGS) entry which is preliminary data.</text>
</comment>
<evidence type="ECO:0000256" key="1">
    <source>
        <dbReference type="SAM" id="MobiDB-lite"/>
    </source>
</evidence>
<organism evidence="2 3">
    <name type="scientific">Tuber magnatum</name>
    <name type="common">white Piedmont truffle</name>
    <dbReference type="NCBI Taxonomy" id="42249"/>
    <lineage>
        <taxon>Eukaryota</taxon>
        <taxon>Fungi</taxon>
        <taxon>Dikarya</taxon>
        <taxon>Ascomycota</taxon>
        <taxon>Pezizomycotina</taxon>
        <taxon>Pezizomycetes</taxon>
        <taxon>Pezizales</taxon>
        <taxon>Tuberaceae</taxon>
        <taxon>Tuber</taxon>
    </lineage>
</organism>
<gene>
    <name evidence="2" type="ORF">C7212DRAFT_347337</name>
</gene>